<dbReference type="GO" id="GO:0005829">
    <property type="term" value="C:cytosol"/>
    <property type="evidence" value="ECO:0007669"/>
    <property type="project" value="GOC"/>
</dbReference>
<feature type="region of interest" description="Disordered" evidence="5">
    <location>
        <begin position="2166"/>
        <end position="2213"/>
    </location>
</feature>
<evidence type="ECO:0000256" key="2">
    <source>
        <dbReference type="ARBA" id="ARBA00022737"/>
    </source>
</evidence>
<comment type="subcellular location">
    <subcellularLocation>
        <location evidence="1">Membrane</location>
    </subcellularLocation>
</comment>
<dbReference type="InterPro" id="IPR050310">
    <property type="entry name" value="VPS10-sortilin"/>
</dbReference>
<feature type="domain" description="VPS10" evidence="7">
    <location>
        <begin position="1381"/>
        <end position="2027"/>
    </location>
</feature>
<dbReference type="GO" id="GO:0016020">
    <property type="term" value="C:membrane"/>
    <property type="evidence" value="ECO:0007669"/>
    <property type="project" value="UniProtKB-SubCell"/>
</dbReference>
<accession>A0A9P6UY44</accession>
<dbReference type="GO" id="GO:0005794">
    <property type="term" value="C:Golgi apparatus"/>
    <property type="evidence" value="ECO:0007669"/>
    <property type="project" value="TreeGrafter"/>
</dbReference>
<dbReference type="PANTHER" id="PTHR12106">
    <property type="entry name" value="SORTILIN RELATED"/>
    <property type="match status" value="1"/>
</dbReference>
<keyword evidence="6" id="KW-0812">Transmembrane</keyword>
<keyword evidence="2" id="KW-0677">Repeat</keyword>
<dbReference type="GO" id="GO:0006623">
    <property type="term" value="P:protein targeting to vacuole"/>
    <property type="evidence" value="ECO:0007669"/>
    <property type="project" value="TreeGrafter"/>
</dbReference>
<dbReference type="EMBL" id="JAAAIP010000132">
    <property type="protein sequence ID" value="KAG0324896.1"/>
    <property type="molecule type" value="Genomic_DNA"/>
</dbReference>
<gene>
    <name evidence="8" type="primary">VPS10</name>
    <name evidence="8" type="ORF">BGZ99_001315</name>
</gene>
<feature type="compositionally biased region" description="Acidic residues" evidence="5">
    <location>
        <begin position="2199"/>
        <end position="2213"/>
    </location>
</feature>
<feature type="domain" description="VPS10" evidence="7">
    <location>
        <begin position="735"/>
        <end position="1356"/>
    </location>
</feature>
<keyword evidence="3 6" id="KW-0472">Membrane</keyword>
<organism evidence="8 9">
    <name type="scientific">Dissophora globulifera</name>
    <dbReference type="NCBI Taxonomy" id="979702"/>
    <lineage>
        <taxon>Eukaryota</taxon>
        <taxon>Fungi</taxon>
        <taxon>Fungi incertae sedis</taxon>
        <taxon>Mucoromycota</taxon>
        <taxon>Mortierellomycotina</taxon>
        <taxon>Mortierellomycetes</taxon>
        <taxon>Mortierellales</taxon>
        <taxon>Mortierellaceae</taxon>
        <taxon>Dissophora</taxon>
    </lineage>
</organism>
<dbReference type="Pfam" id="PF15901">
    <property type="entry name" value="Sortilin_C"/>
    <property type="match status" value="3"/>
</dbReference>
<dbReference type="InterPro" id="IPR015943">
    <property type="entry name" value="WD40/YVTN_repeat-like_dom_sf"/>
</dbReference>
<comment type="caution">
    <text evidence="8">The sequence shown here is derived from an EMBL/GenBank/DDBJ whole genome shotgun (WGS) entry which is preliminary data.</text>
</comment>
<evidence type="ECO:0000259" key="7">
    <source>
        <dbReference type="SMART" id="SM00602"/>
    </source>
</evidence>
<keyword evidence="4" id="KW-0325">Glycoprotein</keyword>
<keyword evidence="9" id="KW-1185">Reference proteome</keyword>
<evidence type="ECO:0000313" key="9">
    <source>
        <dbReference type="Proteomes" id="UP000738325"/>
    </source>
</evidence>
<dbReference type="InterPro" id="IPR031778">
    <property type="entry name" value="Sortilin_N"/>
</dbReference>
<sequence length="2213" mass="247848">MDASWHTPPASMAPRRPAGSLIRLARVAAIAAISLTCVFAPHVGLVHAAPAAPVVTENSFEVGPHRINYFQDSPVILYHDLSRNIFRSPDEGKTWSKIEGVPEERALNLIMHSFEPKTAFILTQDQKHYKTEDQGATWTSFDTEFPPIEDHYVLSFHATRPGWILILVKSCDNAGRCHQETYYTKDGFASPAKKLLINTHKCEWAVSSKNFDEAPTELIHCLEYKALREDGSTTLEDTHLVKSQDFFETKESVVLGSGDRSAIVNFVTKESFLLAAEKHLTTGDMSLYVSDDARTWAKTNFPQPYNLQQDSYTILESTEYSLVVDVKEGAGDTFGSLMLSNSNGTYFVRSKQFTNRNQDDTVDFEKIQNIDGVYLVNVVDNHESFPRDREKKLRTQITFEAGSSWQYIMPPEKSASGRAHACTPNTDGTCSLHLHSVTSSKVAPPIFSSKAAPGVVMGVGNVGSYLLPWEECDTYLSEDGGLTWKAALEHPHKYEFGDMGGLIVAIRDDGVAVNFFQYSADRGQSWYQHELSDTIRPGALISDPESTSQKFLLFVRSNNEFVTYQLDLSNVFGRKCELNEDNIDRSDFEKWYARNLRNNPDCLMGVKTWYWRRKANAECMVREAFTDPRKTDEVCPCTDEDFECDYNFVLQDGKCVQQGREAMPDGSCKKEGDTYIGSSGYRKVPGNQCDSERGLKKDEAVTKTCTAETTPKDITHSVTKFDAPMMGGFQYFLKSSVVMLLTESKQVWRSTDDGSTWKQVLPDAGRFVGIFIHDENEKLVYLFTSTHTYVSHDRGDDFDRRELPAPPNRFGLPLVDFHPDSNKNDWMLYLGQQENECFTRLYRTKDAGRNWVEVQTWVDKAVYASHRKLEMPDEGIFMMAWKTPMPGNMCQDEIMSTAAHPLQFIYKQDAEKQHYKFFDNVVQFYVVETFLAVAVEVGNDFILHISMNGNDFAEAVFPPNIRVDKNGFTVLQSTTGSLVVDVAKSNVAGREHGRLFKSNYNGTYFSLQLDNTNRNANQMVDWEKIGGIEGVILANQVINTASLAKDGGKHIRSLVSFNDGGTWNPIKAPAGSACDDDECFLHLHSVTDYEGPGAVFSAPSSVGLVMGVGNVGKYLKPLDSAQTFLSRDAGKTWTKVSDTKTLYEFGDEGGVLVLVDPSAPTQEVSFSFDFGSSWQKTVFADSPVLIQSLTTEPTSHTSKITLTGMYVNGDQQAVISTLDFSNRRDCVLDKNNAEKSDFEKWSPFEGEDDPCILGQQINYWRRKPDRACRVNDKDGTPDMEQSTCKCTERDYECDIGFFKAEDGSCSRFGHDPDKPTKCDGVYKGKSGFRRIAASVCKDGLDLENKQVERQCGVKKDVESKMSPFRNKYEHNQDSIFYFPKSDVVMLKLETHVYISQNDGKDWDEVEVDGIVTGLQRHPYDDTRAVIGTSGSKQQLTQDRGLNWDTLELPLASAATSFSANPWSFHPTEPEWMIFLGETGCSYERDDHCHIEAFYTTDSGKNWSPLAQWVRSCSWAQDTDFKLVNIEGIYCEQYEDRSGSQKMLMSANTPVQLTYSDNYMRTSQTLFESIVGYAIYSDYLIAAEYVASQRALRVAVSTDGVHFNAARYPDNFDVVNPAYTVLDSTTKSVFMAINVIDRQGSKVGNLFTSNSNGTYFSLSKKYVSESDYGNVDFEKMQGIDGVALLNEVINANEANQGKQKKLRSLITVDNGNTWNPLKAPALDSDSQKYQNCVGTDCSLHLHNYLDRKHVEDMFSTPGIPGMVIGVGNVGDSLGEYAQGDTFITRDGGHSWKEILHGPHQYDFGDHGSIILLAKDDERPTDRVMYSLDHGNTFQEFEFSAEKVVVKDIVAKSGGIGKSFLVFAVPQPGGSNTAKQLIYQIDFSGLDLRPCRLDLNDESNDDYERWSLADLRGEQCMFGRKVEYYRRIEDRQCFVGELEVNPRSIESNCQCTATDFECDFNYQPDGNGGCTLIEGAKPVTLNEKDVCASLPEGQNFYYESIGYRKMAFSSCVGDHELFGNKKYCPGKGGIGFFGWVGILMGSGSGAYAMIWLLNRYKGHFGRGGGSGFIRLGNDVYDQMRLPRSSSLPSVTMPSMRVPQSFSRSLGRFRMPDVVLQAWDKVAATASAVVPNRLRRYFGGGGGGYRYQNLSQEPGEVIMDDYFDHYLDEDDDENTAGAVGSDGLLGHGDGLQDAQERYRDESDGDEESDEELDNMV</sequence>
<dbReference type="OrthoDB" id="443634at2759"/>
<dbReference type="SUPFAM" id="SSF110296">
    <property type="entry name" value="Oligoxyloglucan reducing end-specific cellobiohydrolase"/>
    <property type="match status" value="4"/>
</dbReference>
<dbReference type="InterPro" id="IPR006581">
    <property type="entry name" value="VPS10"/>
</dbReference>
<dbReference type="InterPro" id="IPR031777">
    <property type="entry name" value="Sortilin_C"/>
</dbReference>
<reference evidence="8" key="1">
    <citation type="journal article" date="2020" name="Fungal Divers.">
        <title>Resolving the Mortierellaceae phylogeny through synthesis of multi-gene phylogenetics and phylogenomics.</title>
        <authorList>
            <person name="Vandepol N."/>
            <person name="Liber J."/>
            <person name="Desiro A."/>
            <person name="Na H."/>
            <person name="Kennedy M."/>
            <person name="Barry K."/>
            <person name="Grigoriev I.V."/>
            <person name="Miller A.N."/>
            <person name="O'Donnell K."/>
            <person name="Stajich J.E."/>
            <person name="Bonito G."/>
        </authorList>
    </citation>
    <scope>NUCLEOTIDE SEQUENCE</scope>
    <source>
        <strain evidence="8">REB-010B</strain>
    </source>
</reference>
<evidence type="ECO:0000256" key="1">
    <source>
        <dbReference type="ARBA" id="ARBA00004370"/>
    </source>
</evidence>
<evidence type="ECO:0000256" key="4">
    <source>
        <dbReference type="ARBA" id="ARBA00023180"/>
    </source>
</evidence>
<dbReference type="SMART" id="SM00602">
    <property type="entry name" value="VPS10"/>
    <property type="match status" value="3"/>
</dbReference>
<dbReference type="Gene3D" id="2.130.10.10">
    <property type="entry name" value="YVTN repeat-like/Quinoprotein amine dehydrogenase"/>
    <property type="match status" value="2"/>
</dbReference>
<dbReference type="Gene3D" id="2.10.70.80">
    <property type="match status" value="3"/>
</dbReference>
<feature type="domain" description="VPS10" evidence="7">
    <location>
        <begin position="74"/>
        <end position="710"/>
    </location>
</feature>
<dbReference type="Gene3D" id="3.30.60.270">
    <property type="match status" value="3"/>
</dbReference>
<evidence type="ECO:0000313" key="8">
    <source>
        <dbReference type="EMBL" id="KAG0324896.1"/>
    </source>
</evidence>
<dbReference type="Pfam" id="PF15902">
    <property type="entry name" value="Sortilin-Vps10"/>
    <property type="match status" value="3"/>
</dbReference>
<evidence type="ECO:0000256" key="5">
    <source>
        <dbReference type="SAM" id="MobiDB-lite"/>
    </source>
</evidence>
<name>A0A9P6UY44_9FUNG</name>
<dbReference type="Proteomes" id="UP000738325">
    <property type="component" value="Unassembled WGS sequence"/>
</dbReference>
<dbReference type="GO" id="GO:0006895">
    <property type="term" value="P:Golgi to endosome transport"/>
    <property type="evidence" value="ECO:0007669"/>
    <property type="project" value="TreeGrafter"/>
</dbReference>
<feature type="transmembrane region" description="Helical" evidence="6">
    <location>
        <begin position="2030"/>
        <end position="2051"/>
    </location>
</feature>
<evidence type="ECO:0000256" key="3">
    <source>
        <dbReference type="ARBA" id="ARBA00023136"/>
    </source>
</evidence>
<keyword evidence="6" id="KW-1133">Transmembrane helix</keyword>
<dbReference type="PANTHER" id="PTHR12106:SF27">
    <property type="entry name" value="SORTILIN-RELATED RECEPTOR"/>
    <property type="match status" value="1"/>
</dbReference>
<dbReference type="FunFam" id="3.30.60.270:FF:000005">
    <property type="entry name" value="Sortilin"/>
    <property type="match status" value="1"/>
</dbReference>
<dbReference type="GO" id="GO:0006896">
    <property type="term" value="P:Golgi to vacuole transport"/>
    <property type="evidence" value="ECO:0007669"/>
    <property type="project" value="TreeGrafter"/>
</dbReference>
<protein>
    <submittedName>
        <fullName evidence="8">Vacuolar protein sorting/targeting protein PEP1</fullName>
    </submittedName>
</protein>
<evidence type="ECO:0000256" key="6">
    <source>
        <dbReference type="SAM" id="Phobius"/>
    </source>
</evidence>
<proteinExistence type="predicted"/>